<name>A0A8B6M8J9_METTU</name>
<keyword evidence="6" id="KW-0961">Cell wall biogenesis/degradation</keyword>
<evidence type="ECO:0000256" key="1">
    <source>
        <dbReference type="ARBA" id="ARBA00007164"/>
    </source>
</evidence>
<evidence type="ECO:0000313" key="12">
    <source>
        <dbReference type="EMBL" id="VTZ50372.1"/>
    </source>
</evidence>
<gene>
    <name evidence="12" type="ORF">MPC4_230027</name>
</gene>
<feature type="region of interest" description="Disordered" evidence="10">
    <location>
        <begin position="421"/>
        <end position="440"/>
    </location>
</feature>
<feature type="compositionally biased region" description="Low complexity" evidence="10">
    <location>
        <begin position="538"/>
        <end position="559"/>
    </location>
</feature>
<dbReference type="GO" id="GO:0006508">
    <property type="term" value="P:proteolysis"/>
    <property type="evidence" value="ECO:0007669"/>
    <property type="project" value="InterPro"/>
</dbReference>
<feature type="region of interest" description="Disordered" evidence="10">
    <location>
        <begin position="449"/>
        <end position="566"/>
    </location>
</feature>
<feature type="compositionally biased region" description="Low complexity" evidence="10">
    <location>
        <begin position="479"/>
        <end position="496"/>
    </location>
</feature>
<evidence type="ECO:0000256" key="2">
    <source>
        <dbReference type="ARBA" id="ARBA00022729"/>
    </source>
</evidence>
<feature type="active site" description="Acyl-ester intermediate" evidence="7">
    <location>
        <position position="76"/>
    </location>
</feature>
<protein>
    <submittedName>
        <fullName evidence="12">Serine-type D-Ala-D-Ala carboxypeptidase</fullName>
        <ecNumber evidence="12">3.4.16.4</ecNumber>
    </submittedName>
</protein>
<proteinExistence type="inferred from homology"/>
<dbReference type="EC" id="3.4.16.4" evidence="12"/>
<dbReference type="GO" id="GO:0008360">
    <property type="term" value="P:regulation of cell shape"/>
    <property type="evidence" value="ECO:0007669"/>
    <property type="project" value="UniProtKB-KW"/>
</dbReference>
<dbReference type="GO" id="GO:0009002">
    <property type="term" value="F:serine-type D-Ala-D-Ala carboxypeptidase activity"/>
    <property type="evidence" value="ECO:0007669"/>
    <property type="project" value="UniProtKB-EC"/>
</dbReference>
<keyword evidence="2" id="KW-0732">Signal</keyword>
<keyword evidence="12" id="KW-0645">Protease</keyword>
<dbReference type="InterPro" id="IPR012338">
    <property type="entry name" value="Beta-lactam/transpept-like"/>
</dbReference>
<evidence type="ECO:0000313" key="13">
    <source>
        <dbReference type="Proteomes" id="UP000485880"/>
    </source>
</evidence>
<feature type="domain" description="Peptidase S11 D-alanyl-D-alanine carboxypeptidase A N-terminal" evidence="11">
    <location>
        <begin position="49"/>
        <end position="268"/>
    </location>
</feature>
<evidence type="ECO:0000256" key="6">
    <source>
        <dbReference type="ARBA" id="ARBA00023316"/>
    </source>
</evidence>
<keyword evidence="4" id="KW-0133">Cell shape</keyword>
<evidence type="ECO:0000256" key="7">
    <source>
        <dbReference type="PIRSR" id="PIRSR618044-1"/>
    </source>
</evidence>
<keyword evidence="12" id="KW-0121">Carboxypeptidase</keyword>
<feature type="binding site" evidence="8">
    <location>
        <position position="238"/>
    </location>
    <ligand>
        <name>substrate</name>
    </ligand>
</feature>
<dbReference type="Pfam" id="PF00768">
    <property type="entry name" value="Peptidase_S11"/>
    <property type="match status" value="1"/>
</dbReference>
<feature type="active site" evidence="7">
    <location>
        <position position="136"/>
    </location>
</feature>
<evidence type="ECO:0000256" key="5">
    <source>
        <dbReference type="ARBA" id="ARBA00022984"/>
    </source>
</evidence>
<dbReference type="AlphaFoldDB" id="A0A8B6M8J9"/>
<dbReference type="EMBL" id="CABFMQ020000080">
    <property type="protein sequence ID" value="VTZ50372.1"/>
    <property type="molecule type" value="Genomic_DNA"/>
</dbReference>
<evidence type="ECO:0000256" key="9">
    <source>
        <dbReference type="RuleBase" id="RU004016"/>
    </source>
</evidence>
<dbReference type="InterPro" id="IPR018044">
    <property type="entry name" value="Peptidase_S11"/>
</dbReference>
<dbReference type="Gene3D" id="3.40.710.10">
    <property type="entry name" value="DD-peptidase/beta-lactamase superfamily"/>
    <property type="match status" value="1"/>
</dbReference>
<dbReference type="PANTHER" id="PTHR21581">
    <property type="entry name" value="D-ALANYL-D-ALANINE CARBOXYPEPTIDASE"/>
    <property type="match status" value="1"/>
</dbReference>
<dbReference type="GO" id="GO:0071555">
    <property type="term" value="P:cell wall organization"/>
    <property type="evidence" value="ECO:0007669"/>
    <property type="project" value="UniProtKB-KW"/>
</dbReference>
<evidence type="ECO:0000259" key="11">
    <source>
        <dbReference type="Pfam" id="PF00768"/>
    </source>
</evidence>
<sequence length="566" mass="57855">MSKPMDLKIQGLAQSAGGRVRREKSGLRHSAAALILAALGCLAALRAVAAPSLLIELNSGDVLYQDHATQPWFPASLTKLMTVYVALKAVQDHRISLDTPLTVSARASAMPPSKMAFRPGTLVTLDTALKILMVKSANDVAVTVAEGVSGSVEAFAGEMNAAASSLGLQQSHFVNPNGLPDPNHYSSARDLAVLARALYLSFPEHADLFDIGALEMDGRVITNHNNLLGRYPGVDGMKTGFTCAAGFNVVASATQGGKKLIAVVLGAPNVALRTIKAAALFDRGFAGIDRPSGTLAGLSLQGGAPPDMGNAVCRNRGRAIAEFSAENEQLIAPLEAANSQAFASTQGSAFYSSSALSRMSPMATRITLVPAPTFEPVPIAIAGYAAPASVARGAPANTQTPPAVSAYAPAVSPALAATSAQLKPDDQALPMKGGAKPSRHARALAARHLAAAQAARRETHGKIAEASSKKTKTAHHGHAGAAQTADAVGDADAASAVKPGRAAKGRHGKDKAAHIKSAETPAPSGKTKAQGHLKQQPAKTSSAKANSAEAAPKAGQAGAKKAETSE</sequence>
<dbReference type="GO" id="GO:0009252">
    <property type="term" value="P:peptidoglycan biosynthetic process"/>
    <property type="evidence" value="ECO:0007669"/>
    <property type="project" value="UniProtKB-KW"/>
</dbReference>
<accession>A0A8B6M8J9</accession>
<evidence type="ECO:0000256" key="3">
    <source>
        <dbReference type="ARBA" id="ARBA00022801"/>
    </source>
</evidence>
<evidence type="ECO:0000256" key="10">
    <source>
        <dbReference type="SAM" id="MobiDB-lite"/>
    </source>
</evidence>
<keyword evidence="3 12" id="KW-0378">Hydrolase</keyword>
<keyword evidence="5" id="KW-0573">Peptidoglycan synthesis</keyword>
<feature type="compositionally biased region" description="Basic residues" evidence="10">
    <location>
        <begin position="469"/>
        <end position="478"/>
    </location>
</feature>
<dbReference type="PANTHER" id="PTHR21581:SF6">
    <property type="entry name" value="TRAFFICKING PROTEIN PARTICLE COMPLEX SUBUNIT 12"/>
    <property type="match status" value="1"/>
</dbReference>
<evidence type="ECO:0000256" key="4">
    <source>
        <dbReference type="ARBA" id="ARBA00022960"/>
    </source>
</evidence>
<organism evidence="12 13">
    <name type="scientific">Methylocella tundrae</name>
    <dbReference type="NCBI Taxonomy" id="227605"/>
    <lineage>
        <taxon>Bacteria</taxon>
        <taxon>Pseudomonadati</taxon>
        <taxon>Pseudomonadota</taxon>
        <taxon>Alphaproteobacteria</taxon>
        <taxon>Hyphomicrobiales</taxon>
        <taxon>Beijerinckiaceae</taxon>
        <taxon>Methylocella</taxon>
    </lineage>
</organism>
<comment type="similarity">
    <text evidence="1 9">Belongs to the peptidase S11 family.</text>
</comment>
<comment type="caution">
    <text evidence="12">The sequence shown here is derived from an EMBL/GenBank/DDBJ whole genome shotgun (WGS) entry which is preliminary data.</text>
</comment>
<reference evidence="12 13" key="1">
    <citation type="submission" date="2019-05" db="EMBL/GenBank/DDBJ databases">
        <authorList>
            <person name="Farhan Ul Haque M."/>
        </authorList>
    </citation>
    <scope>NUCLEOTIDE SEQUENCE [LARGE SCALE GENOMIC DNA]</scope>
    <source>
        <strain evidence="12">2</strain>
    </source>
</reference>
<dbReference type="Proteomes" id="UP000485880">
    <property type="component" value="Unassembled WGS sequence"/>
</dbReference>
<dbReference type="PRINTS" id="PR00725">
    <property type="entry name" value="DADACBPTASE1"/>
</dbReference>
<dbReference type="InterPro" id="IPR001967">
    <property type="entry name" value="Peptidase_S11_N"/>
</dbReference>
<feature type="active site" description="Proton acceptor" evidence="7">
    <location>
        <position position="79"/>
    </location>
</feature>
<keyword evidence="13" id="KW-1185">Reference proteome</keyword>
<dbReference type="SUPFAM" id="SSF56601">
    <property type="entry name" value="beta-lactamase/transpeptidase-like"/>
    <property type="match status" value="1"/>
</dbReference>
<evidence type="ECO:0000256" key="8">
    <source>
        <dbReference type="PIRSR" id="PIRSR618044-2"/>
    </source>
</evidence>